<accession>A0AAE7NPJ1</accession>
<protein>
    <submittedName>
        <fullName evidence="1">Uncharacterized protein</fullName>
    </submittedName>
</protein>
<name>A0AAE7NPJ1_9BRAD</name>
<evidence type="ECO:0000313" key="1">
    <source>
        <dbReference type="EMBL" id="QOZ67170.1"/>
    </source>
</evidence>
<evidence type="ECO:0000313" key="2">
    <source>
        <dbReference type="Proteomes" id="UP000594015"/>
    </source>
</evidence>
<sequence>MAVRNRAVPRSTNRNLPKSADLMVIKEELIAGRRIVVAAAAGPRLSGRRGVILGPGATATQVKVVLDGAKRFVTLHARYIDLLRNPQS</sequence>
<proteinExistence type="predicted"/>
<dbReference type="EMBL" id="CP030050">
    <property type="protein sequence ID" value="QOZ67170.1"/>
    <property type="molecule type" value="Genomic_DNA"/>
</dbReference>
<organism evidence="1 2">
    <name type="scientific">Bradyrhizobium arachidis</name>
    <dbReference type="NCBI Taxonomy" id="858423"/>
    <lineage>
        <taxon>Bacteria</taxon>
        <taxon>Pseudomonadati</taxon>
        <taxon>Pseudomonadota</taxon>
        <taxon>Alphaproteobacteria</taxon>
        <taxon>Hyphomicrobiales</taxon>
        <taxon>Nitrobacteraceae</taxon>
        <taxon>Bradyrhizobium</taxon>
    </lineage>
</organism>
<reference evidence="1 2" key="1">
    <citation type="submission" date="2018-06" db="EMBL/GenBank/DDBJ databases">
        <title>Comparative genomics of Bradyrhizobium nodulating Arachidis hypogaea.</title>
        <authorList>
            <person name="Li Y."/>
        </authorList>
    </citation>
    <scope>NUCLEOTIDE SEQUENCE [LARGE SCALE GENOMIC DNA]</scope>
    <source>
        <strain evidence="1 2">CCBAU 051107</strain>
    </source>
</reference>
<dbReference type="KEGG" id="barh:WN72_13235"/>
<dbReference type="Proteomes" id="UP000594015">
    <property type="component" value="Chromosome"/>
</dbReference>
<gene>
    <name evidence="1" type="ORF">WN72_13235</name>
</gene>
<dbReference type="AlphaFoldDB" id="A0AAE7NPJ1"/>